<evidence type="ECO:0000313" key="1">
    <source>
        <dbReference type="EMBL" id="SFQ86015.1"/>
    </source>
</evidence>
<dbReference type="EMBL" id="FOXX01000017">
    <property type="protein sequence ID" value="SFQ86015.1"/>
    <property type="molecule type" value="Genomic_DNA"/>
</dbReference>
<organism evidence="1 2">
    <name type="scientific">Priestia endophytica DSM 13796</name>
    <dbReference type="NCBI Taxonomy" id="1121089"/>
    <lineage>
        <taxon>Bacteria</taxon>
        <taxon>Bacillati</taxon>
        <taxon>Bacillota</taxon>
        <taxon>Bacilli</taxon>
        <taxon>Bacillales</taxon>
        <taxon>Bacillaceae</taxon>
        <taxon>Priestia</taxon>
    </lineage>
</organism>
<reference evidence="1 2" key="1">
    <citation type="submission" date="2016-10" db="EMBL/GenBank/DDBJ databases">
        <authorList>
            <person name="Varghese N."/>
            <person name="Submissions S."/>
        </authorList>
    </citation>
    <scope>NUCLEOTIDE SEQUENCE [LARGE SCALE GENOMIC DNA]</scope>
    <source>
        <strain evidence="1 2">DSM 13796</strain>
    </source>
</reference>
<dbReference type="RefSeq" id="WP_061802963.1">
    <property type="nucleotide sequence ID" value="NZ_FOXX01000017.1"/>
</dbReference>
<protein>
    <submittedName>
        <fullName evidence="1">Alkylhydroperoxidase family enzyme, contains CxxC motif</fullName>
    </submittedName>
</protein>
<accession>A0A1I6BYR2</accession>
<dbReference type="Proteomes" id="UP000182762">
    <property type="component" value="Unassembled WGS sequence"/>
</dbReference>
<comment type="caution">
    <text evidence="1">The sequence shown here is derived from an EMBL/GenBank/DDBJ whole genome shotgun (WGS) entry which is preliminary data.</text>
</comment>
<gene>
    <name evidence="1" type="ORF">SAMN02745910_04537</name>
</gene>
<evidence type="ECO:0000313" key="2">
    <source>
        <dbReference type="Proteomes" id="UP000182762"/>
    </source>
</evidence>
<dbReference type="SUPFAM" id="SSF69118">
    <property type="entry name" value="AhpD-like"/>
    <property type="match status" value="1"/>
</dbReference>
<name>A0A1I6BYR2_9BACI</name>
<keyword evidence="2" id="KW-1185">Reference proteome</keyword>
<proteinExistence type="predicted"/>
<sequence>MTTISLSLNGETSFQKLLGHNKEVMKKWSELGEVLENTMSLSKDLKEHVRTALAHGNGCLYCKAKREPEKNIQDEKTIKALGFVSVFLRVGSAIPQGTFEVLKETFNEKEISELCAFVCFTTASQYFGEMMDLRP</sequence>
<dbReference type="InterPro" id="IPR029032">
    <property type="entry name" value="AhpD-like"/>
</dbReference>
<dbReference type="Gene3D" id="1.20.1290.10">
    <property type="entry name" value="AhpD-like"/>
    <property type="match status" value="1"/>
</dbReference>
<dbReference type="GeneID" id="93713070"/>